<proteinExistence type="predicted"/>
<comment type="caution">
    <text evidence="1">The sequence shown here is derived from an EMBL/GenBank/DDBJ whole genome shotgun (WGS) entry which is preliminary data.</text>
</comment>
<accession>A0ABQ3I4H2</accession>
<gene>
    <name evidence="1" type="ORF">GCM10011340_14810</name>
</gene>
<sequence>MEKEFYQLIDEALAPVSGFFSDMIDIAGELRDEEQGLSLYLENMSISTPIEMDVIMTESGEMVLGSAPPTQTVETSFMPVFHQLKVNISLEKDEK</sequence>
<name>A0ABQ3I4H2_9BACT</name>
<dbReference type="Proteomes" id="UP000658258">
    <property type="component" value="Unassembled WGS sequence"/>
</dbReference>
<evidence type="ECO:0000313" key="2">
    <source>
        <dbReference type="Proteomes" id="UP000658258"/>
    </source>
</evidence>
<keyword evidence="2" id="KW-1185">Reference proteome</keyword>
<dbReference type="RefSeq" id="WP_189629596.1">
    <property type="nucleotide sequence ID" value="NZ_BNAG01000002.1"/>
</dbReference>
<reference evidence="2" key="1">
    <citation type="journal article" date="2019" name="Int. J. Syst. Evol. Microbiol.">
        <title>The Global Catalogue of Microorganisms (GCM) 10K type strain sequencing project: providing services to taxonomists for standard genome sequencing and annotation.</title>
        <authorList>
            <consortium name="The Broad Institute Genomics Platform"/>
            <consortium name="The Broad Institute Genome Sequencing Center for Infectious Disease"/>
            <person name="Wu L."/>
            <person name="Ma J."/>
        </authorList>
    </citation>
    <scope>NUCLEOTIDE SEQUENCE [LARGE SCALE GENOMIC DNA]</scope>
    <source>
        <strain evidence="2">CGMCC 1.15111</strain>
    </source>
</reference>
<dbReference type="EMBL" id="BNAG01000002">
    <property type="protein sequence ID" value="GHE60944.1"/>
    <property type="molecule type" value="Genomic_DNA"/>
</dbReference>
<evidence type="ECO:0000313" key="1">
    <source>
        <dbReference type="EMBL" id="GHE60944.1"/>
    </source>
</evidence>
<protein>
    <submittedName>
        <fullName evidence="1">Uncharacterized protein</fullName>
    </submittedName>
</protein>
<organism evidence="1 2">
    <name type="scientific">Roseivirga thermotolerans</name>
    <dbReference type="NCBI Taxonomy" id="1758176"/>
    <lineage>
        <taxon>Bacteria</taxon>
        <taxon>Pseudomonadati</taxon>
        <taxon>Bacteroidota</taxon>
        <taxon>Cytophagia</taxon>
        <taxon>Cytophagales</taxon>
        <taxon>Roseivirgaceae</taxon>
        <taxon>Roseivirga</taxon>
    </lineage>
</organism>